<dbReference type="SMART" id="SM01043">
    <property type="entry name" value="BTAD"/>
    <property type="match status" value="1"/>
</dbReference>
<name>A0ABN1GPI8_9ACTN</name>
<dbReference type="SUPFAM" id="SSF46894">
    <property type="entry name" value="C-terminal effector domain of the bipartite response regulators"/>
    <property type="match status" value="1"/>
</dbReference>
<dbReference type="PROSITE" id="PS50005">
    <property type="entry name" value="TPR"/>
    <property type="match status" value="1"/>
</dbReference>
<evidence type="ECO:0000313" key="11">
    <source>
        <dbReference type="Proteomes" id="UP001500668"/>
    </source>
</evidence>
<dbReference type="PANTHER" id="PTHR35807">
    <property type="entry name" value="TRANSCRIPTIONAL REGULATOR REDD-RELATED"/>
    <property type="match status" value="1"/>
</dbReference>
<dbReference type="InterPro" id="IPR019734">
    <property type="entry name" value="TPR_rpt"/>
</dbReference>
<dbReference type="Gene3D" id="3.40.50.300">
    <property type="entry name" value="P-loop containing nucleotide triphosphate hydrolases"/>
    <property type="match status" value="1"/>
</dbReference>
<dbReference type="Gene3D" id="1.10.10.10">
    <property type="entry name" value="Winged helix-like DNA-binding domain superfamily/Winged helix DNA-binding domain"/>
    <property type="match status" value="1"/>
</dbReference>
<sequence length="1028" mass="109834">MDEQRGKPVEVGVCVRFGLLGPLTVGGAPVGSGKVGSLLAALLMRPGRVVPSDDLKLALWGDEPPASATASLHNHVARLRRLLDSEDRVRAVPPGYVLRVGPGELDSQVFEAHARVALAAHNQGDWPVVAEETAAALALWRGAPLSGLYDPEDGEPALVQRLAETRLLVLEWKYEAELRLGRHEGIGPELAALTAEFPLREAFHRQLMLVLYRTGRQAEALAVHQRLRRTLVEELGVDPGPVVQEAYQEILREPTPRAELPAPAQLPPGPAHFTGRDELVRELRVVLTQGRRPEARAGSDAPPGTPVRTPCGPTPPGDPAALTEPARTETFPPRNEATARPESALAAPLAVITGMAGVGKSALAVQVAHALREEFPDGQLYLNLRGATPGLTALPPIQAIAALLNALGVDSRSIPDTADAAAALLRSRLAPTRTLLVLDDAGSAAQVRPLLPAGGGCAVVVTSRSPLAALDGATRFPLAPMTAAESLRLLRAVSGRELAEGAARLVDLCGRLPLALRVAAARLAARSALTPDALAGLLDAEDGRLDHLEYDDLSVRRSLAVALGALDPDAALALRRLGALDLPAYEVPVVARLMGLPEQRAGAALDRLVEVALLDETSYGRYAPHDLVRDFARELAAHDEEREAAVERGLRWYAEAARQSGLVLAPPEREGPARVPDPVGDAAPFPDTAAALAWGDRELPAVVTLTERYAHRSPTVFLLVRAYFSHLQYRGKYAALRHLNRFVLTAARASGDRVAQAHALGDLAGAHFLASRIEEALALNDEAIALWQELGERGRTQRTLANRGMLLERLGRHAEAAEPLERSLALTRELDDAYGEAIILSHLGNLYEHTDARLAIDYHERSLATGCRIGSELLVHTAHCNIGYAHVTLGEWADAVGHFERALRILGEQGDWHGRSQSWVGLVRVLGELGRTDEAYAACADLLDQAVERCDAYTEGLGRREYGRLERSRGRAAEARAQWELALKALEGGAPKAYAEVAELLAGLDAEAWRGGAVAGRSGAGRGGAEGG</sequence>
<evidence type="ECO:0000256" key="4">
    <source>
        <dbReference type="ARBA" id="ARBA00023125"/>
    </source>
</evidence>
<dbReference type="Proteomes" id="UP001500668">
    <property type="component" value="Unassembled WGS sequence"/>
</dbReference>
<evidence type="ECO:0000256" key="5">
    <source>
        <dbReference type="ARBA" id="ARBA00023163"/>
    </source>
</evidence>
<keyword evidence="6" id="KW-0802">TPR repeat</keyword>
<dbReference type="SMART" id="SM00028">
    <property type="entry name" value="TPR"/>
    <property type="match status" value="3"/>
</dbReference>
<evidence type="ECO:0000256" key="7">
    <source>
        <dbReference type="PROSITE-ProRule" id="PRU01091"/>
    </source>
</evidence>
<feature type="repeat" description="TPR" evidence="6">
    <location>
        <begin position="876"/>
        <end position="909"/>
    </location>
</feature>
<dbReference type="PANTHER" id="PTHR35807:SF1">
    <property type="entry name" value="TRANSCRIPTIONAL REGULATOR REDD"/>
    <property type="match status" value="1"/>
</dbReference>
<feature type="DNA-binding region" description="OmpR/PhoB-type" evidence="7">
    <location>
        <begin position="1"/>
        <end position="100"/>
    </location>
</feature>
<feature type="region of interest" description="Disordered" evidence="8">
    <location>
        <begin position="288"/>
        <end position="342"/>
    </location>
</feature>
<dbReference type="Pfam" id="PF00486">
    <property type="entry name" value="Trans_reg_C"/>
    <property type="match status" value="1"/>
</dbReference>
<dbReference type="InterPro" id="IPR001867">
    <property type="entry name" value="OmpR/PhoB-type_DNA-bd"/>
</dbReference>
<dbReference type="InterPro" id="IPR027417">
    <property type="entry name" value="P-loop_NTPase"/>
</dbReference>
<reference evidence="11" key="1">
    <citation type="journal article" date="2019" name="Int. J. Syst. Evol. Microbiol.">
        <title>The Global Catalogue of Microorganisms (GCM) 10K type strain sequencing project: providing services to taxonomists for standard genome sequencing and annotation.</title>
        <authorList>
            <consortium name="The Broad Institute Genomics Platform"/>
            <consortium name="The Broad Institute Genome Sequencing Center for Infectious Disease"/>
            <person name="Wu L."/>
            <person name="Ma J."/>
        </authorList>
    </citation>
    <scope>NUCLEOTIDE SEQUENCE [LARGE SCALE GENOMIC DNA]</scope>
    <source>
        <strain evidence="11">JCM 5067</strain>
    </source>
</reference>
<dbReference type="Pfam" id="PF03704">
    <property type="entry name" value="BTAD"/>
    <property type="match status" value="1"/>
</dbReference>
<dbReference type="PROSITE" id="PS51755">
    <property type="entry name" value="OMPR_PHOB"/>
    <property type="match status" value="1"/>
</dbReference>
<dbReference type="InterPro" id="IPR005158">
    <property type="entry name" value="BTAD"/>
</dbReference>
<comment type="caution">
    <text evidence="10">The sequence shown here is derived from an EMBL/GenBank/DDBJ whole genome shotgun (WGS) entry which is preliminary data.</text>
</comment>
<keyword evidence="2" id="KW-0902">Two-component regulatory system</keyword>
<dbReference type="Gene3D" id="1.25.40.10">
    <property type="entry name" value="Tetratricopeptide repeat domain"/>
    <property type="match status" value="2"/>
</dbReference>
<dbReference type="InterPro" id="IPR016032">
    <property type="entry name" value="Sig_transdc_resp-reg_C-effctor"/>
</dbReference>
<proteinExistence type="inferred from homology"/>
<organism evidence="10 11">
    <name type="scientific">Streptomyces crystallinus</name>
    <dbReference type="NCBI Taxonomy" id="68191"/>
    <lineage>
        <taxon>Bacteria</taxon>
        <taxon>Bacillati</taxon>
        <taxon>Actinomycetota</taxon>
        <taxon>Actinomycetes</taxon>
        <taxon>Kitasatosporales</taxon>
        <taxon>Streptomycetaceae</taxon>
        <taxon>Streptomyces</taxon>
    </lineage>
</organism>
<dbReference type="Pfam" id="PF13424">
    <property type="entry name" value="TPR_12"/>
    <property type="match status" value="1"/>
</dbReference>
<dbReference type="SMART" id="SM00862">
    <property type="entry name" value="Trans_reg_C"/>
    <property type="match status" value="1"/>
</dbReference>
<keyword evidence="3" id="KW-0805">Transcription regulation</keyword>
<evidence type="ECO:0000256" key="8">
    <source>
        <dbReference type="SAM" id="MobiDB-lite"/>
    </source>
</evidence>
<protein>
    <submittedName>
        <fullName evidence="10">BTAD domain-containing putative transcriptional regulator</fullName>
    </submittedName>
</protein>
<evidence type="ECO:0000256" key="2">
    <source>
        <dbReference type="ARBA" id="ARBA00023012"/>
    </source>
</evidence>
<keyword evidence="5" id="KW-0804">Transcription</keyword>
<evidence type="ECO:0000256" key="1">
    <source>
        <dbReference type="ARBA" id="ARBA00005820"/>
    </source>
</evidence>
<dbReference type="InterPro" id="IPR011990">
    <property type="entry name" value="TPR-like_helical_dom_sf"/>
</dbReference>
<dbReference type="SUPFAM" id="SSF48452">
    <property type="entry name" value="TPR-like"/>
    <property type="match status" value="2"/>
</dbReference>
<evidence type="ECO:0000256" key="6">
    <source>
        <dbReference type="PROSITE-ProRule" id="PRU00339"/>
    </source>
</evidence>
<evidence type="ECO:0000313" key="10">
    <source>
        <dbReference type="EMBL" id="GAA0615816.1"/>
    </source>
</evidence>
<dbReference type="CDD" id="cd15831">
    <property type="entry name" value="BTAD"/>
    <property type="match status" value="1"/>
</dbReference>
<dbReference type="PRINTS" id="PR00364">
    <property type="entry name" value="DISEASERSIST"/>
</dbReference>
<feature type="domain" description="OmpR/PhoB-type" evidence="9">
    <location>
        <begin position="1"/>
        <end position="100"/>
    </location>
</feature>
<dbReference type="SUPFAM" id="SSF52540">
    <property type="entry name" value="P-loop containing nucleoside triphosphate hydrolases"/>
    <property type="match status" value="1"/>
</dbReference>
<dbReference type="InterPro" id="IPR036388">
    <property type="entry name" value="WH-like_DNA-bd_sf"/>
</dbReference>
<keyword evidence="11" id="KW-1185">Reference proteome</keyword>
<evidence type="ECO:0000259" key="9">
    <source>
        <dbReference type="PROSITE" id="PS51755"/>
    </source>
</evidence>
<keyword evidence="4 7" id="KW-0238">DNA-binding</keyword>
<evidence type="ECO:0000256" key="3">
    <source>
        <dbReference type="ARBA" id="ARBA00023015"/>
    </source>
</evidence>
<dbReference type="InterPro" id="IPR051677">
    <property type="entry name" value="AfsR-DnrI-RedD_regulator"/>
</dbReference>
<accession>A0ABN1GPI8</accession>
<gene>
    <name evidence="10" type="ORF">GCM10010394_52320</name>
</gene>
<comment type="similarity">
    <text evidence="1">Belongs to the AfsR/DnrI/RedD regulatory family.</text>
</comment>
<dbReference type="EMBL" id="BAAACA010000037">
    <property type="protein sequence ID" value="GAA0615816.1"/>
    <property type="molecule type" value="Genomic_DNA"/>
</dbReference>